<proteinExistence type="predicted"/>
<feature type="transmembrane region" description="Helical" evidence="2">
    <location>
        <begin position="57"/>
        <end position="78"/>
    </location>
</feature>
<feature type="transmembrane region" description="Helical" evidence="2">
    <location>
        <begin position="84"/>
        <end position="102"/>
    </location>
</feature>
<dbReference type="InterPro" id="IPR029377">
    <property type="entry name" value="TMEM220"/>
</dbReference>
<accession>A0A3Q2XY45</accession>
<dbReference type="PANTHER" id="PTHR34262">
    <property type="entry name" value="TRANSMEMBRANE PROTEIN 220"/>
    <property type="match status" value="1"/>
</dbReference>
<reference evidence="3" key="2">
    <citation type="submission" date="2025-09" db="UniProtKB">
        <authorList>
            <consortium name="Ensembl"/>
        </authorList>
    </citation>
    <scope>IDENTIFICATION</scope>
</reference>
<feature type="transmembrane region" description="Helical" evidence="2">
    <location>
        <begin position="147"/>
        <end position="163"/>
    </location>
</feature>
<dbReference type="CTD" id="388335"/>
<feature type="transmembrane region" description="Helical" evidence="2">
    <location>
        <begin position="175"/>
        <end position="194"/>
    </location>
</feature>
<sequence>MNQTNMDDSEKANYSPIPTSDSAGTLEKGRLDVSCGRPQTRMALQLNTYTATTWMLVVWRACNGMMALFFGLATYVQINDPDAALWMVGYGIPAFLCALIGLKPHVTEMLAWRRVADLHIMLCTGMLLIIGWKLYRQNTTGLFQEEEAREFGGVVLTILWLLLCRHSGRSAVGKLRVSAAILVTLFPFVCWFYFHVHEELRANWPSHCKTAL</sequence>
<feature type="transmembrane region" description="Helical" evidence="2">
    <location>
        <begin position="114"/>
        <end position="135"/>
    </location>
</feature>
<dbReference type="GeneTree" id="ENSGT00940000168279"/>
<organism evidence="3 4">
    <name type="scientific">Hippocampus comes</name>
    <name type="common">Tiger tail seahorse</name>
    <dbReference type="NCBI Taxonomy" id="109280"/>
    <lineage>
        <taxon>Eukaryota</taxon>
        <taxon>Metazoa</taxon>
        <taxon>Chordata</taxon>
        <taxon>Craniata</taxon>
        <taxon>Vertebrata</taxon>
        <taxon>Euteleostomi</taxon>
        <taxon>Actinopterygii</taxon>
        <taxon>Neopterygii</taxon>
        <taxon>Teleostei</taxon>
        <taxon>Neoteleostei</taxon>
        <taxon>Acanthomorphata</taxon>
        <taxon>Syngnathiaria</taxon>
        <taxon>Syngnathiformes</taxon>
        <taxon>Syngnathoidei</taxon>
        <taxon>Syngnathidae</taxon>
        <taxon>Hippocampus</taxon>
    </lineage>
</organism>
<dbReference type="OMA" id="IVAWARI"/>
<dbReference type="RefSeq" id="XP_019745443.1">
    <property type="nucleotide sequence ID" value="XM_019889884.1"/>
</dbReference>
<evidence type="ECO:0000256" key="1">
    <source>
        <dbReference type="SAM" id="MobiDB-lite"/>
    </source>
</evidence>
<evidence type="ECO:0000313" key="3">
    <source>
        <dbReference type="Ensembl" id="ENSHCOP00000005356.1"/>
    </source>
</evidence>
<feature type="region of interest" description="Disordered" evidence="1">
    <location>
        <begin position="1"/>
        <end position="26"/>
    </location>
</feature>
<evidence type="ECO:0000313" key="4">
    <source>
        <dbReference type="Proteomes" id="UP000264820"/>
    </source>
</evidence>
<dbReference type="GeneID" id="109527783"/>
<keyword evidence="4" id="KW-1185">Reference proteome</keyword>
<dbReference type="Pfam" id="PF15071">
    <property type="entry name" value="TMEM220"/>
    <property type="match status" value="1"/>
</dbReference>
<dbReference type="KEGG" id="hcq:109527783"/>
<dbReference type="PANTHER" id="PTHR34262:SF1">
    <property type="entry name" value="TRANSMEMBRANE PROTEIN 220"/>
    <property type="match status" value="1"/>
</dbReference>
<dbReference type="Ensembl" id="ENSHCOT00000005510.1">
    <property type="protein sequence ID" value="ENSHCOP00000005356.1"/>
    <property type="gene ID" value="ENSHCOG00000007005.1"/>
</dbReference>
<evidence type="ECO:0000256" key="2">
    <source>
        <dbReference type="SAM" id="Phobius"/>
    </source>
</evidence>
<protein>
    <submittedName>
        <fullName evidence="3">Transmembrane protein 220</fullName>
    </submittedName>
</protein>
<dbReference type="Proteomes" id="UP000264820">
    <property type="component" value="Unplaced"/>
</dbReference>
<keyword evidence="2" id="KW-0812">Transmembrane</keyword>
<dbReference type="OrthoDB" id="9924288at2759"/>
<keyword evidence="2" id="KW-0472">Membrane</keyword>
<dbReference type="AlphaFoldDB" id="A0A3Q2XY45"/>
<name>A0A3Q2XY45_HIPCM</name>
<keyword evidence="2" id="KW-1133">Transmembrane helix</keyword>
<reference evidence="3" key="1">
    <citation type="submission" date="2025-08" db="UniProtKB">
        <authorList>
            <consortium name="Ensembl"/>
        </authorList>
    </citation>
    <scope>IDENTIFICATION</scope>
</reference>